<evidence type="ECO:0000313" key="2">
    <source>
        <dbReference type="EMBL" id="QXR75122.1"/>
    </source>
</evidence>
<organism evidence="2">
    <name type="scientific">Salmonella enterica I</name>
    <dbReference type="NCBI Taxonomy" id="59201"/>
    <lineage>
        <taxon>Bacteria</taxon>
        <taxon>Pseudomonadati</taxon>
        <taxon>Pseudomonadota</taxon>
        <taxon>Gammaproteobacteria</taxon>
        <taxon>Enterobacterales</taxon>
        <taxon>Enterobacteriaceae</taxon>
        <taxon>Salmonella</taxon>
    </lineage>
</organism>
<proteinExistence type="predicted"/>
<reference evidence="2" key="2">
    <citation type="submission" date="2021-05" db="EMBL/GenBank/DDBJ databases">
        <title>Whole genome sequencing of cultured pathogen.</title>
        <authorList>
            <person name="Hoffmann M."/>
            <person name="Balkey M."/>
            <person name="Luo Y."/>
        </authorList>
    </citation>
    <scope>NUCLEOTIDE SEQUENCE</scope>
    <source>
        <plasmid evidence="2">pCFSAN058545_02</plasmid>
    </source>
</reference>
<accession>A0A8F6SVL5</accession>
<dbReference type="EMBL" id="CP077708">
    <property type="protein sequence ID" value="QXR75122.1"/>
    <property type="molecule type" value="Genomic_DNA"/>
</dbReference>
<reference evidence="2" key="1">
    <citation type="submission" date="2018-04" db="EMBL/GenBank/DDBJ databases">
        <authorList>
            <person name="Bell R."/>
        </authorList>
    </citation>
    <scope>NUCLEOTIDE SEQUENCE</scope>
    <source>
        <plasmid evidence="2">pCFSAN058545_02</plasmid>
    </source>
</reference>
<name>A0A8F6SVL5_SALET</name>
<feature type="region of interest" description="Disordered" evidence="1">
    <location>
        <begin position="20"/>
        <end position="42"/>
    </location>
</feature>
<gene>
    <name evidence="2" type="ORF">DAX52_023825</name>
</gene>
<geneLocation type="plasmid" evidence="2">
    <name>pCFSAN058545_02</name>
</geneLocation>
<evidence type="ECO:0000256" key="1">
    <source>
        <dbReference type="SAM" id="MobiDB-lite"/>
    </source>
</evidence>
<dbReference type="RefSeq" id="WP_143202209.1">
    <property type="nucleotide sequence ID" value="NZ_CP077708.1"/>
</dbReference>
<sequence>MILPRPRPPKMEKKRVINGYQPHTPEIQGSEGLKPPPAPRIPPVARNASLRRELILALSPVLAARQDWVSNDDLAEKITSLVDKILDKADI</sequence>
<protein>
    <submittedName>
        <fullName evidence="2">Uncharacterized protein</fullName>
    </submittedName>
</protein>
<dbReference type="AlphaFoldDB" id="A0A8F6SVL5"/>
<keyword evidence="2" id="KW-0614">Plasmid</keyword>